<keyword evidence="2" id="KW-0418">Kinase</keyword>
<keyword evidence="2" id="KW-0808">Transferase</keyword>
<name>T0PMN0_SAPDV</name>
<dbReference type="PROSITE" id="PS50011">
    <property type="entry name" value="PROTEIN_KINASE_DOM"/>
    <property type="match status" value="1"/>
</dbReference>
<protein>
    <submittedName>
        <fullName evidence="2">Serine/threonine protein kinase</fullName>
    </submittedName>
</protein>
<dbReference type="PANTHER" id="PTHR44329:SF11">
    <property type="entry name" value="OS09G0443600 PROTEIN"/>
    <property type="match status" value="1"/>
</dbReference>
<keyword evidence="2" id="KW-0723">Serine/threonine-protein kinase</keyword>
<dbReference type="VEuPathDB" id="FungiDB:SDRG_15512"/>
<dbReference type="PIRSF" id="PIRSF000654">
    <property type="entry name" value="Integrin-linked_kinase"/>
    <property type="match status" value="1"/>
</dbReference>
<dbReference type="Pfam" id="PF07714">
    <property type="entry name" value="PK_Tyr_Ser-Thr"/>
    <property type="match status" value="1"/>
</dbReference>
<dbReference type="SUPFAM" id="SSF56112">
    <property type="entry name" value="Protein kinase-like (PK-like)"/>
    <property type="match status" value="1"/>
</dbReference>
<dbReference type="RefSeq" id="XP_008619909.1">
    <property type="nucleotide sequence ID" value="XM_008621687.1"/>
</dbReference>
<evidence type="ECO:0000313" key="2">
    <source>
        <dbReference type="EMBL" id="EQC26674.1"/>
    </source>
</evidence>
<keyword evidence="3" id="KW-1185">Reference proteome</keyword>
<dbReference type="GeneID" id="19956239"/>
<accession>T0PMN0</accession>
<proteinExistence type="predicted"/>
<dbReference type="SUPFAM" id="SSF48403">
    <property type="entry name" value="Ankyrin repeat"/>
    <property type="match status" value="1"/>
</dbReference>
<dbReference type="eggNOG" id="KOG0192">
    <property type="taxonomic scope" value="Eukaryota"/>
</dbReference>
<evidence type="ECO:0000313" key="3">
    <source>
        <dbReference type="Proteomes" id="UP000030762"/>
    </source>
</evidence>
<dbReference type="InParanoid" id="T0PMN0"/>
<dbReference type="GO" id="GO:0005524">
    <property type="term" value="F:ATP binding"/>
    <property type="evidence" value="ECO:0007669"/>
    <property type="project" value="InterPro"/>
</dbReference>
<evidence type="ECO:0000259" key="1">
    <source>
        <dbReference type="PROSITE" id="PS50011"/>
    </source>
</evidence>
<dbReference type="InterPro" id="IPR011009">
    <property type="entry name" value="Kinase-like_dom_sf"/>
</dbReference>
<dbReference type="Gene3D" id="1.25.40.20">
    <property type="entry name" value="Ankyrin repeat-containing domain"/>
    <property type="match status" value="1"/>
</dbReference>
<dbReference type="EMBL" id="JH767225">
    <property type="protein sequence ID" value="EQC26674.1"/>
    <property type="molecule type" value="Genomic_DNA"/>
</dbReference>
<dbReference type="PRINTS" id="PR00109">
    <property type="entry name" value="TYRKINASE"/>
</dbReference>
<dbReference type="InterPro" id="IPR036770">
    <property type="entry name" value="Ankyrin_rpt-contain_sf"/>
</dbReference>
<dbReference type="InterPro" id="IPR001245">
    <property type="entry name" value="Ser-Thr/Tyr_kinase_cat_dom"/>
</dbReference>
<dbReference type="OrthoDB" id="77576at2759"/>
<dbReference type="GO" id="GO:0004674">
    <property type="term" value="F:protein serine/threonine kinase activity"/>
    <property type="evidence" value="ECO:0007669"/>
    <property type="project" value="UniProtKB-KW"/>
</dbReference>
<dbReference type="InterPro" id="IPR000719">
    <property type="entry name" value="Prot_kinase_dom"/>
</dbReference>
<dbReference type="Proteomes" id="UP000030762">
    <property type="component" value="Unassembled WGS sequence"/>
</dbReference>
<dbReference type="Gene3D" id="3.30.200.20">
    <property type="entry name" value="Phosphorylase Kinase, domain 1"/>
    <property type="match status" value="1"/>
</dbReference>
<gene>
    <name evidence="2" type="ORF">SDRG_15512</name>
</gene>
<dbReference type="InterPro" id="IPR051681">
    <property type="entry name" value="Ser/Thr_Kinases-Pseudokinases"/>
</dbReference>
<reference evidence="2 3" key="1">
    <citation type="submission" date="2012-04" db="EMBL/GenBank/DDBJ databases">
        <title>The Genome Sequence of Saprolegnia declina VS20.</title>
        <authorList>
            <consortium name="The Broad Institute Genome Sequencing Platform"/>
            <person name="Russ C."/>
            <person name="Nusbaum C."/>
            <person name="Tyler B."/>
            <person name="van West P."/>
            <person name="Dieguez-Uribeondo J."/>
            <person name="de Bruijn I."/>
            <person name="Tripathy S."/>
            <person name="Jiang R."/>
            <person name="Young S.K."/>
            <person name="Zeng Q."/>
            <person name="Gargeya S."/>
            <person name="Fitzgerald M."/>
            <person name="Haas B."/>
            <person name="Abouelleil A."/>
            <person name="Alvarado L."/>
            <person name="Arachchi H.M."/>
            <person name="Berlin A."/>
            <person name="Chapman S.B."/>
            <person name="Goldberg J."/>
            <person name="Griggs A."/>
            <person name="Gujja S."/>
            <person name="Hansen M."/>
            <person name="Howarth C."/>
            <person name="Imamovic A."/>
            <person name="Larimer J."/>
            <person name="McCowen C."/>
            <person name="Montmayeur A."/>
            <person name="Murphy C."/>
            <person name="Neiman D."/>
            <person name="Pearson M."/>
            <person name="Priest M."/>
            <person name="Roberts A."/>
            <person name="Saif S."/>
            <person name="Shea T."/>
            <person name="Sisk P."/>
            <person name="Sykes S."/>
            <person name="Wortman J."/>
            <person name="Nusbaum C."/>
            <person name="Birren B."/>
        </authorList>
    </citation>
    <scope>NUCLEOTIDE SEQUENCE [LARGE SCALE GENOMIC DNA]</scope>
    <source>
        <strain evidence="2 3">VS20</strain>
    </source>
</reference>
<dbReference type="STRING" id="1156394.T0PMN0"/>
<dbReference type="Gene3D" id="1.10.510.10">
    <property type="entry name" value="Transferase(Phosphotransferase) domain 1"/>
    <property type="match status" value="1"/>
</dbReference>
<organism evidence="2 3">
    <name type="scientific">Saprolegnia diclina (strain VS20)</name>
    <dbReference type="NCBI Taxonomy" id="1156394"/>
    <lineage>
        <taxon>Eukaryota</taxon>
        <taxon>Sar</taxon>
        <taxon>Stramenopiles</taxon>
        <taxon>Oomycota</taxon>
        <taxon>Saprolegniomycetes</taxon>
        <taxon>Saprolegniales</taxon>
        <taxon>Saprolegniaceae</taxon>
        <taxon>Saprolegnia</taxon>
    </lineage>
</organism>
<dbReference type="PANTHER" id="PTHR44329">
    <property type="entry name" value="SERINE/THREONINE-PROTEIN KINASE TNNI3K-RELATED"/>
    <property type="match status" value="1"/>
</dbReference>
<sequence>MTSTETQYTTALLLRAVASGDTDDVSRLLDKGADITAHFPDGLDLLAMAVRHGHDQLARVLHDRMYPSVASVAATDVRFEGLDRLDSGRFYEVQKGVYNDAPVAVKQPHHFSPRSSRTLREDAQLQKTIRSPYVLPLLATVDLDSKKPQLITEFMDQGNVLDYLRKKREGEHVAVEVTTVQVAWVIANALQDLHRQSIIHRNVESRKVLLSTTHGVKFSGFTYARTVVGLKTANVGTMLSMAPEVLRRDYEEEAASADIYSFGVVLTELDKGNAPYANSGDFSFEMARRVGDGSLRPTMSPNCVPWLRELADRCLAADPAERPTASDIVAILAQHLDATDTCINVPPAPSQQLLYSGPKSSFQPTMETTPTLIKYVQSSASQLRVSATLFVVAS</sequence>
<feature type="domain" description="Protein kinase" evidence="1">
    <location>
        <begin position="79"/>
        <end position="336"/>
    </location>
</feature>
<dbReference type="AlphaFoldDB" id="T0PMN0"/>